<evidence type="ECO:0000313" key="2">
    <source>
        <dbReference type="EMBL" id="KAH9310460.1"/>
    </source>
</evidence>
<dbReference type="AlphaFoldDB" id="A0AA38L7C0"/>
<dbReference type="EMBL" id="JAHRHJ020000006">
    <property type="protein sequence ID" value="KAH9310460.1"/>
    <property type="molecule type" value="Genomic_DNA"/>
</dbReference>
<feature type="non-terminal residue" evidence="2">
    <location>
        <position position="57"/>
    </location>
</feature>
<evidence type="ECO:0000313" key="3">
    <source>
        <dbReference type="Proteomes" id="UP000824469"/>
    </source>
</evidence>
<feature type="compositionally biased region" description="Polar residues" evidence="1">
    <location>
        <begin position="31"/>
        <end position="43"/>
    </location>
</feature>
<sequence length="57" mass="6053">DSDLHPSSSVGTLNNQSGSQKPHSDLVPHHVQSNQYPCSSIHSDSVDKCRSPPITGS</sequence>
<feature type="region of interest" description="Disordered" evidence="1">
    <location>
        <begin position="1"/>
        <end position="57"/>
    </location>
</feature>
<protein>
    <submittedName>
        <fullName evidence="2">Uncharacterized protein</fullName>
    </submittedName>
</protein>
<name>A0AA38L7C0_TAXCH</name>
<dbReference type="Proteomes" id="UP000824469">
    <property type="component" value="Unassembled WGS sequence"/>
</dbReference>
<accession>A0AA38L7C0</accession>
<evidence type="ECO:0000256" key="1">
    <source>
        <dbReference type="SAM" id="MobiDB-lite"/>
    </source>
</evidence>
<proteinExistence type="predicted"/>
<comment type="caution">
    <text evidence="2">The sequence shown here is derived from an EMBL/GenBank/DDBJ whole genome shotgun (WGS) entry which is preliminary data.</text>
</comment>
<gene>
    <name evidence="2" type="ORF">KI387_025495</name>
</gene>
<feature type="non-terminal residue" evidence="2">
    <location>
        <position position="1"/>
    </location>
</feature>
<organism evidence="2 3">
    <name type="scientific">Taxus chinensis</name>
    <name type="common">Chinese yew</name>
    <name type="synonym">Taxus wallichiana var. chinensis</name>
    <dbReference type="NCBI Taxonomy" id="29808"/>
    <lineage>
        <taxon>Eukaryota</taxon>
        <taxon>Viridiplantae</taxon>
        <taxon>Streptophyta</taxon>
        <taxon>Embryophyta</taxon>
        <taxon>Tracheophyta</taxon>
        <taxon>Spermatophyta</taxon>
        <taxon>Pinopsida</taxon>
        <taxon>Pinidae</taxon>
        <taxon>Conifers II</taxon>
        <taxon>Cupressales</taxon>
        <taxon>Taxaceae</taxon>
        <taxon>Taxus</taxon>
    </lineage>
</organism>
<reference evidence="2 3" key="1">
    <citation type="journal article" date="2021" name="Nat. Plants">
        <title>The Taxus genome provides insights into paclitaxel biosynthesis.</title>
        <authorList>
            <person name="Xiong X."/>
            <person name="Gou J."/>
            <person name="Liao Q."/>
            <person name="Li Y."/>
            <person name="Zhou Q."/>
            <person name="Bi G."/>
            <person name="Li C."/>
            <person name="Du R."/>
            <person name="Wang X."/>
            <person name="Sun T."/>
            <person name="Guo L."/>
            <person name="Liang H."/>
            <person name="Lu P."/>
            <person name="Wu Y."/>
            <person name="Zhang Z."/>
            <person name="Ro D.K."/>
            <person name="Shang Y."/>
            <person name="Huang S."/>
            <person name="Yan J."/>
        </authorList>
    </citation>
    <scope>NUCLEOTIDE SEQUENCE [LARGE SCALE GENOMIC DNA]</scope>
    <source>
        <strain evidence="2">Ta-2019</strain>
    </source>
</reference>
<feature type="compositionally biased region" description="Polar residues" evidence="1">
    <location>
        <begin position="1"/>
        <end position="21"/>
    </location>
</feature>
<keyword evidence="3" id="KW-1185">Reference proteome</keyword>